<evidence type="ECO:0000256" key="1">
    <source>
        <dbReference type="ARBA" id="ARBA00023002"/>
    </source>
</evidence>
<dbReference type="InterPro" id="IPR002938">
    <property type="entry name" value="FAD-bd"/>
</dbReference>
<dbReference type="PANTHER" id="PTHR13789:SF309">
    <property type="entry name" value="PUTATIVE (AFU_ORTHOLOGUE AFUA_6G14510)-RELATED"/>
    <property type="match status" value="1"/>
</dbReference>
<comment type="caution">
    <text evidence="4">The sequence shown here is derived from an EMBL/GenBank/DDBJ whole genome shotgun (WGS) entry which is preliminary data.</text>
</comment>
<dbReference type="Proteomes" id="UP000214646">
    <property type="component" value="Unassembled WGS sequence"/>
</dbReference>
<keyword evidence="5" id="KW-1185">Reference proteome</keyword>
<dbReference type="InterPro" id="IPR050493">
    <property type="entry name" value="FAD-dep_Monooxygenase_BioMet"/>
</dbReference>
<keyword evidence="2" id="KW-0503">Monooxygenase</keyword>
<dbReference type="OrthoDB" id="9766816at2"/>
<dbReference type="PRINTS" id="PR00420">
    <property type="entry name" value="RNGMNOXGNASE"/>
</dbReference>
<gene>
    <name evidence="4" type="ORF">FRUB_03769</name>
</gene>
<evidence type="ECO:0000259" key="3">
    <source>
        <dbReference type="Pfam" id="PF01494"/>
    </source>
</evidence>
<dbReference type="GO" id="GO:0004497">
    <property type="term" value="F:monooxygenase activity"/>
    <property type="evidence" value="ECO:0007669"/>
    <property type="project" value="UniProtKB-KW"/>
</dbReference>
<reference evidence="5" key="1">
    <citation type="submission" date="2017-06" db="EMBL/GenBank/DDBJ databases">
        <title>Genome analysis of Fimbriiglobus ruber SP5, the first member of the order Planctomycetales with confirmed chitinolytic capability.</title>
        <authorList>
            <person name="Ravin N.V."/>
            <person name="Rakitin A.L."/>
            <person name="Ivanova A.A."/>
            <person name="Beletsky A.V."/>
            <person name="Kulichevskaya I.S."/>
            <person name="Mardanov A.V."/>
            <person name="Dedysh S.N."/>
        </authorList>
    </citation>
    <scope>NUCLEOTIDE SEQUENCE [LARGE SCALE GENOMIC DNA]</scope>
    <source>
        <strain evidence="5">SP5</strain>
    </source>
</reference>
<dbReference type="InterPro" id="IPR036188">
    <property type="entry name" value="FAD/NAD-bd_sf"/>
</dbReference>
<feature type="domain" description="FAD-binding" evidence="3">
    <location>
        <begin position="7"/>
        <end position="351"/>
    </location>
</feature>
<proteinExistence type="predicted"/>
<protein>
    <submittedName>
        <fullName evidence="4">Salicylate hydroxylase</fullName>
    </submittedName>
</protein>
<accession>A0A225DJQ7</accession>
<dbReference type="GO" id="GO:0071949">
    <property type="term" value="F:FAD binding"/>
    <property type="evidence" value="ECO:0007669"/>
    <property type="project" value="InterPro"/>
</dbReference>
<evidence type="ECO:0000256" key="2">
    <source>
        <dbReference type="ARBA" id="ARBA00023033"/>
    </source>
</evidence>
<organism evidence="4 5">
    <name type="scientific">Fimbriiglobus ruber</name>
    <dbReference type="NCBI Taxonomy" id="1908690"/>
    <lineage>
        <taxon>Bacteria</taxon>
        <taxon>Pseudomonadati</taxon>
        <taxon>Planctomycetota</taxon>
        <taxon>Planctomycetia</taxon>
        <taxon>Gemmatales</taxon>
        <taxon>Gemmataceae</taxon>
        <taxon>Fimbriiglobus</taxon>
    </lineage>
</organism>
<evidence type="ECO:0000313" key="4">
    <source>
        <dbReference type="EMBL" id="OWK41691.1"/>
    </source>
</evidence>
<dbReference type="RefSeq" id="WP_088254962.1">
    <property type="nucleotide sequence ID" value="NZ_NIDE01000005.1"/>
</dbReference>
<dbReference type="Gene3D" id="3.50.50.60">
    <property type="entry name" value="FAD/NAD(P)-binding domain"/>
    <property type="match status" value="1"/>
</dbReference>
<dbReference type="Pfam" id="PF01494">
    <property type="entry name" value="FAD_binding_3"/>
    <property type="match status" value="1"/>
</dbReference>
<sequence length="404" mass="43348">MSGRPKAIIVGGGIAGPAAALALREVGVDAAVYEARGANGPDGGGLSLAPNGMNVLARLGLAERVRAAGSVVRDCCYRNHRGRRLAAHPYGRAEKYGQPTVIVTRAALHGVLSGALVDRNIPVHYDKRLTGVADTTDGRVVATFADGSTAEGDFLVGADGIQSAVRRAVFPGGPEPEFVGLIGYGGVVPAVMASPPDPDDRGRLNCTFGPDGFFGYCNIGEDPLTWMWWVNVARDEPLSRDELRAPFSAAERQSLLARFSGWCPPTGAFIRASEDVLRVNIFDVQYLPTWSKGRTLLIGDAAHAMSPNSGLGASIALEDALYLVHLMGESRAGLKDVFRRFEADRRGRVEKINTEARKMAANKKPLGRVAVRLRDAFLSLAMPWIGERSLDWKFRYRVPGAAGR</sequence>
<keyword evidence="1" id="KW-0560">Oxidoreductase</keyword>
<dbReference type="SUPFAM" id="SSF51905">
    <property type="entry name" value="FAD/NAD(P)-binding domain"/>
    <property type="match status" value="1"/>
</dbReference>
<dbReference type="PANTHER" id="PTHR13789">
    <property type="entry name" value="MONOOXYGENASE"/>
    <property type="match status" value="1"/>
</dbReference>
<name>A0A225DJQ7_9BACT</name>
<dbReference type="EMBL" id="NIDE01000005">
    <property type="protein sequence ID" value="OWK41691.1"/>
    <property type="molecule type" value="Genomic_DNA"/>
</dbReference>
<evidence type="ECO:0000313" key="5">
    <source>
        <dbReference type="Proteomes" id="UP000214646"/>
    </source>
</evidence>
<dbReference type="AlphaFoldDB" id="A0A225DJQ7"/>